<reference evidence="7 8" key="2">
    <citation type="submission" date="2017-09" db="EMBL/GenBank/DDBJ databases">
        <title>Tripartite evolution among Lactobacillus johnsonii, Lactobacillus taiwanensis, Lactobacillus reuteri and their rodent host.</title>
        <authorList>
            <person name="Wang T."/>
            <person name="Knowles S."/>
            <person name="Cheng C."/>
        </authorList>
    </citation>
    <scope>NUCLEOTIDE SEQUENCE [LARGE SCALE GENOMIC DNA]</scope>
    <source>
        <strain evidence="7 8">103v</strain>
    </source>
</reference>
<dbReference type="AlphaFoldDB" id="A0A256VLJ9"/>
<evidence type="ECO:0000313" key="8">
    <source>
        <dbReference type="Proteomes" id="UP000216122"/>
    </source>
</evidence>
<dbReference type="Gene3D" id="6.20.110.10">
    <property type="match status" value="1"/>
</dbReference>
<dbReference type="EMBL" id="NGQC01000030">
    <property type="protein sequence ID" value="OYT03679.1"/>
    <property type="molecule type" value="Genomic_DNA"/>
</dbReference>
<dbReference type="Pfam" id="PF18994">
    <property type="entry name" value="Prophage_tailD1"/>
    <property type="match status" value="1"/>
</dbReference>
<dbReference type="InterPro" id="IPR000064">
    <property type="entry name" value="NLP_P60_dom"/>
</dbReference>
<dbReference type="InterPro" id="IPR044051">
    <property type="entry name" value="Prophage_tail_N"/>
</dbReference>
<feature type="domain" description="NlpC/P60" evidence="6">
    <location>
        <begin position="304"/>
        <end position="432"/>
    </location>
</feature>
<dbReference type="Pfam" id="PF06605">
    <property type="entry name" value="Prophage_tail"/>
    <property type="match status" value="1"/>
</dbReference>
<dbReference type="InterPro" id="IPR051794">
    <property type="entry name" value="PG_Endopeptidase_C40"/>
</dbReference>
<dbReference type="GO" id="GO:0006508">
    <property type="term" value="P:proteolysis"/>
    <property type="evidence" value="ECO:0007669"/>
    <property type="project" value="UniProtKB-KW"/>
</dbReference>
<organism evidence="7 8">
    <name type="scientific">Limosilactobacillus reuteri</name>
    <name type="common">Lactobacillus reuteri</name>
    <dbReference type="NCBI Taxonomy" id="1598"/>
    <lineage>
        <taxon>Bacteria</taxon>
        <taxon>Bacillati</taxon>
        <taxon>Bacillota</taxon>
        <taxon>Bacilli</taxon>
        <taxon>Lactobacillales</taxon>
        <taxon>Lactobacillaceae</taxon>
        <taxon>Limosilactobacillus</taxon>
    </lineage>
</organism>
<dbReference type="RefSeq" id="WP_094504674.1">
    <property type="nucleotide sequence ID" value="NZ_NGPH01000030.1"/>
</dbReference>
<evidence type="ECO:0000256" key="2">
    <source>
        <dbReference type="ARBA" id="ARBA00022670"/>
    </source>
</evidence>
<keyword evidence="4" id="KW-0788">Thiol protease</keyword>
<dbReference type="Proteomes" id="UP000216122">
    <property type="component" value="Unassembled WGS sequence"/>
</dbReference>
<dbReference type="SUPFAM" id="SSF54001">
    <property type="entry name" value="Cysteine proteinases"/>
    <property type="match status" value="1"/>
</dbReference>
<evidence type="ECO:0000313" key="7">
    <source>
        <dbReference type="EMBL" id="OYT03679.1"/>
    </source>
</evidence>
<dbReference type="PROSITE" id="PS51935">
    <property type="entry name" value="NLPC_P60"/>
    <property type="match status" value="1"/>
</dbReference>
<dbReference type="InterPro" id="IPR010572">
    <property type="entry name" value="Tail_dom"/>
</dbReference>
<comment type="caution">
    <text evidence="7">The sequence shown here is derived from an EMBL/GenBank/DDBJ whole genome shotgun (WGS) entry which is preliminary data.</text>
</comment>
<evidence type="ECO:0000259" key="6">
    <source>
        <dbReference type="PROSITE" id="PS51935"/>
    </source>
</evidence>
<evidence type="ECO:0000256" key="3">
    <source>
        <dbReference type="ARBA" id="ARBA00022801"/>
    </source>
</evidence>
<evidence type="ECO:0000256" key="4">
    <source>
        <dbReference type="ARBA" id="ARBA00022807"/>
    </source>
</evidence>
<feature type="compositionally biased region" description="Polar residues" evidence="5">
    <location>
        <begin position="141"/>
        <end position="151"/>
    </location>
</feature>
<dbReference type="InterPro" id="IPR038765">
    <property type="entry name" value="Papain-like_cys_pep_sf"/>
</dbReference>
<dbReference type="PANTHER" id="PTHR47359">
    <property type="entry name" value="PEPTIDOGLYCAN DL-ENDOPEPTIDASE CWLO"/>
    <property type="match status" value="1"/>
</dbReference>
<dbReference type="PANTHER" id="PTHR47359:SF3">
    <property type="entry name" value="NLP_P60 DOMAIN-CONTAINING PROTEIN-RELATED"/>
    <property type="match status" value="1"/>
</dbReference>
<gene>
    <name evidence="7" type="ORF">CBG21_04740</name>
</gene>
<protein>
    <submittedName>
        <fullName evidence="7">Glycoside hydrolase</fullName>
    </submittedName>
</protein>
<feature type="compositionally biased region" description="Acidic residues" evidence="5">
    <location>
        <begin position="129"/>
        <end position="138"/>
    </location>
</feature>
<keyword evidence="2" id="KW-0645">Protease</keyword>
<dbReference type="GO" id="GO:0008234">
    <property type="term" value="F:cysteine-type peptidase activity"/>
    <property type="evidence" value="ECO:0007669"/>
    <property type="project" value="UniProtKB-KW"/>
</dbReference>
<name>A0A256VLJ9_LIMRT</name>
<dbReference type="Gene3D" id="3.55.50.40">
    <property type="match status" value="1"/>
</dbReference>
<dbReference type="Pfam" id="PF00877">
    <property type="entry name" value="NLPC_P60"/>
    <property type="match status" value="1"/>
</dbReference>
<feature type="region of interest" description="Disordered" evidence="5">
    <location>
        <begin position="106"/>
        <end position="170"/>
    </location>
</feature>
<accession>A0A256VLJ9</accession>
<evidence type="ECO:0000256" key="1">
    <source>
        <dbReference type="ARBA" id="ARBA00007074"/>
    </source>
</evidence>
<keyword evidence="3 7" id="KW-0378">Hydrolase</keyword>
<comment type="similarity">
    <text evidence="1">Belongs to the peptidase C40 family.</text>
</comment>
<reference evidence="8" key="1">
    <citation type="submission" date="2017-05" db="EMBL/GenBank/DDBJ databases">
        <authorList>
            <person name="Lin X.B."/>
            <person name="Stothard P."/>
            <person name="Tasseva G."/>
            <person name="Walter J."/>
        </authorList>
    </citation>
    <scope>NUCLEOTIDE SEQUENCE [LARGE SCALE GENOMIC DNA]</scope>
    <source>
        <strain evidence="8">103v</strain>
    </source>
</reference>
<evidence type="ECO:0000256" key="5">
    <source>
        <dbReference type="SAM" id="MobiDB-lite"/>
    </source>
</evidence>
<dbReference type="Gene3D" id="3.90.1720.10">
    <property type="entry name" value="endopeptidase domain like (from Nostoc punctiforme)"/>
    <property type="match status" value="1"/>
</dbReference>
<sequence length="620" mass="69108">MRPGITQKLTVRGQGRTEVEPLNCVDPDSFYITWEVNSTWSLQFTAYQDGSLAYSMLDSQASVFFDGQEYIIKQAEPDSNSGQNSLDVVATHVYFEVGRIRKYKTYVDPQDNDKQTDVRVNGGTQVDNGNDDSSDDSDSNAQKTSSQSKNGDTTTTTTVTKTDETKDDSDENQISYKIDDVLKYWLDGNNLGFSYQVIGNFPSSRIEQLSDGSGSDMLSKITDHWPNAIIYPDNKNIRVYTQDQFNKDYGNRLDYLYNTTEFKWTFDSTSLTNEVMCIGGKYSIETEVDTDTDSDSDQPATNVTKSAQGVIDDARSYLGVPYVYGGAGGARGGNPRNGMDCSSYISQVYQDFGIHVPAQTVAMEPYFHEVSSPQTGDVGFYGAHGSSYHICLFLDANTIIFEPQPGEVCKEEPASWFYPSWVARNDQMAAIVGSGGSAGDSSNQSSSTSSSIEYYYFAPFMYRDEESIKKYGEFPAEPIEDGRFSDKNAMIEYAKTKIQPNPALSVDVTTYTNFKPIAGDMIHIIVRDQQISTNEAVVGFNWYPFSASNPTSVTLDSNTQNILDYQNARNKSLMKAIDSIKQAPSYPDQSTNILTITREEADRIEQYVEQQNKQNQPTNS</sequence>
<proteinExistence type="inferred from homology"/>